<name>A0A8B6ZZK4_ORYAF</name>
<keyword evidence="10" id="KW-1185">Reference proteome</keyword>
<dbReference type="InterPro" id="IPR024079">
    <property type="entry name" value="MetalloPept_cat_dom_sf"/>
</dbReference>
<comment type="cofactor">
    <cofactor evidence="1">
        <name>Zn(2+)</name>
        <dbReference type="ChEBI" id="CHEBI:29105"/>
    </cofactor>
</comment>
<dbReference type="CDD" id="cd11375">
    <property type="entry name" value="Peptidase_M54"/>
    <property type="match status" value="1"/>
</dbReference>
<dbReference type="GO" id="GO:0006508">
    <property type="term" value="P:proteolysis"/>
    <property type="evidence" value="ECO:0007669"/>
    <property type="project" value="UniProtKB-KW"/>
</dbReference>
<organism evidence="10 11">
    <name type="scientific">Orycteropus afer afer</name>
    <dbReference type="NCBI Taxonomy" id="1230840"/>
    <lineage>
        <taxon>Eukaryota</taxon>
        <taxon>Metazoa</taxon>
        <taxon>Chordata</taxon>
        <taxon>Craniata</taxon>
        <taxon>Vertebrata</taxon>
        <taxon>Euteleostomi</taxon>
        <taxon>Mammalia</taxon>
        <taxon>Eutheria</taxon>
        <taxon>Afrotheria</taxon>
        <taxon>Tubulidentata</taxon>
        <taxon>Orycteropodidae</taxon>
        <taxon>Orycteropus</taxon>
    </lineage>
</organism>
<feature type="region of interest" description="Disordered" evidence="9">
    <location>
        <begin position="333"/>
        <end position="392"/>
    </location>
</feature>
<dbReference type="InterPro" id="IPR052009">
    <property type="entry name" value="Archaemetzincin"/>
</dbReference>
<keyword evidence="3" id="KW-0645">Protease</keyword>
<keyword evidence="5" id="KW-0378">Hydrolase</keyword>
<keyword evidence="7" id="KW-0482">Metalloprotease</keyword>
<keyword evidence="4" id="KW-0479">Metal-binding</keyword>
<proteinExistence type="inferred from homology"/>
<evidence type="ECO:0000256" key="2">
    <source>
        <dbReference type="ARBA" id="ARBA00006954"/>
    </source>
</evidence>
<evidence type="ECO:0000256" key="7">
    <source>
        <dbReference type="ARBA" id="ARBA00023049"/>
    </source>
</evidence>
<dbReference type="RefSeq" id="XP_007941119.1">
    <property type="nucleotide sequence ID" value="XM_007942928.1"/>
</dbReference>
<evidence type="ECO:0000313" key="11">
    <source>
        <dbReference type="RefSeq" id="XP_007941119.1"/>
    </source>
</evidence>
<gene>
    <name evidence="11" type="primary">AMZ1</name>
</gene>
<evidence type="ECO:0000256" key="6">
    <source>
        <dbReference type="ARBA" id="ARBA00022833"/>
    </source>
</evidence>
<dbReference type="GeneID" id="103198730"/>
<comment type="similarity">
    <text evidence="2">Belongs to the peptidase M54 family.</text>
</comment>
<keyword evidence="6" id="KW-0862">Zinc</keyword>
<dbReference type="CTD" id="155185"/>
<dbReference type="GO" id="GO:0008237">
    <property type="term" value="F:metallopeptidase activity"/>
    <property type="evidence" value="ECO:0007669"/>
    <property type="project" value="UniProtKB-KW"/>
</dbReference>
<evidence type="ECO:0000256" key="8">
    <source>
        <dbReference type="ARBA" id="ARBA00024316"/>
    </source>
</evidence>
<evidence type="ECO:0000256" key="1">
    <source>
        <dbReference type="ARBA" id="ARBA00001947"/>
    </source>
</evidence>
<feature type="compositionally biased region" description="Low complexity" evidence="9">
    <location>
        <begin position="370"/>
        <end position="381"/>
    </location>
</feature>
<protein>
    <submittedName>
        <fullName evidence="11">Archaemetzincin-1</fullName>
    </submittedName>
</protein>
<dbReference type="PANTHER" id="PTHR32205:SF4">
    <property type="entry name" value="ARCHAEMETZINCIN-1"/>
    <property type="match status" value="1"/>
</dbReference>
<dbReference type="Pfam" id="PF07998">
    <property type="entry name" value="Peptidase_M54"/>
    <property type="match status" value="1"/>
</dbReference>
<dbReference type="SUPFAM" id="SSF55486">
    <property type="entry name" value="Metalloproteases ('zincins'), catalytic domain"/>
    <property type="match status" value="1"/>
</dbReference>
<accession>A0A8B6ZZK4</accession>
<comment type="function">
    <text evidence="8">Probable zinc metalloprotease.</text>
</comment>
<evidence type="ECO:0000256" key="4">
    <source>
        <dbReference type="ARBA" id="ARBA00022723"/>
    </source>
</evidence>
<evidence type="ECO:0000256" key="3">
    <source>
        <dbReference type="ARBA" id="ARBA00022670"/>
    </source>
</evidence>
<evidence type="ECO:0000313" key="10">
    <source>
        <dbReference type="Proteomes" id="UP000694850"/>
    </source>
</evidence>
<dbReference type="Gene3D" id="3.40.390.10">
    <property type="entry name" value="Collagenase (Catalytic Domain)"/>
    <property type="match status" value="1"/>
</dbReference>
<evidence type="ECO:0000256" key="9">
    <source>
        <dbReference type="SAM" id="MobiDB-lite"/>
    </source>
</evidence>
<dbReference type="AlphaFoldDB" id="A0A8B6ZZK4"/>
<dbReference type="OrthoDB" id="2365600at2759"/>
<dbReference type="Proteomes" id="UP000694850">
    <property type="component" value="Unplaced"/>
</dbReference>
<sequence length="491" mass="54249">MLQCRPAQEFSFGPRTLKDALVSTDTALRQLYATVFSPAERLFLAEAYNPQGTLFCSLRIHTASDWLLSRPEAPEDFQTFYQSLLRRKPSPGRKHIYLQPIDLSEGPVGRPLLDSVRSCTEAFFLGLRVKCLPSVAATSIHCFSRPRRDSDRLQFHTDGVLSFLKSRKPDDALCVLGLTLSDLYPCDSWNFTFSKSFPGHEVGVCSFTRFSGEFLWPEPGTSDPVQAEVAAGDPKVPVQPRVQTQSFSTLGMALCCQVTCHELCHLLGLGSCRWLGCIMQGALSLDEVLRRPPDLCPICLRKLQHLLGFQLLDRYKELYAWTQAAAGTWPHWEAAEQSESENTLPRSADSGLGSDNDPEALSSLLEPLTPDGSGPELEPSEGPSPPVDLDGLPTEALREQGLWLTACIRALEREVTEEELARLDGAVDELAQWELFSGQLPAPRQALPGGQDCGGLRRALGDALSAWRRKLGSRKLAKAELPPCRWTQGDD</sequence>
<dbReference type="PANTHER" id="PTHR32205">
    <property type="entry name" value="ARCHAEMETZINCIN-2-RELATED"/>
    <property type="match status" value="1"/>
</dbReference>
<evidence type="ECO:0000256" key="5">
    <source>
        <dbReference type="ARBA" id="ARBA00022801"/>
    </source>
</evidence>
<dbReference type="GO" id="GO:0046872">
    <property type="term" value="F:metal ion binding"/>
    <property type="evidence" value="ECO:0007669"/>
    <property type="project" value="UniProtKB-KW"/>
</dbReference>
<dbReference type="InterPro" id="IPR012962">
    <property type="entry name" value="Pept_M54_archaemetzincn"/>
</dbReference>
<reference evidence="11" key="1">
    <citation type="submission" date="2025-08" db="UniProtKB">
        <authorList>
            <consortium name="RefSeq"/>
        </authorList>
    </citation>
    <scope>IDENTIFICATION</scope>
</reference>